<organism evidence="1">
    <name type="scientific">Arundo donax</name>
    <name type="common">Giant reed</name>
    <name type="synonym">Donax arundinaceus</name>
    <dbReference type="NCBI Taxonomy" id="35708"/>
    <lineage>
        <taxon>Eukaryota</taxon>
        <taxon>Viridiplantae</taxon>
        <taxon>Streptophyta</taxon>
        <taxon>Embryophyta</taxon>
        <taxon>Tracheophyta</taxon>
        <taxon>Spermatophyta</taxon>
        <taxon>Magnoliopsida</taxon>
        <taxon>Liliopsida</taxon>
        <taxon>Poales</taxon>
        <taxon>Poaceae</taxon>
        <taxon>PACMAD clade</taxon>
        <taxon>Arundinoideae</taxon>
        <taxon>Arundineae</taxon>
        <taxon>Arundo</taxon>
    </lineage>
</organism>
<evidence type="ECO:0000313" key="1">
    <source>
        <dbReference type="EMBL" id="JAD27410.1"/>
    </source>
</evidence>
<protein>
    <submittedName>
        <fullName evidence="1">Uncharacterized protein</fullName>
    </submittedName>
</protein>
<reference evidence="1" key="1">
    <citation type="submission" date="2014-09" db="EMBL/GenBank/DDBJ databases">
        <authorList>
            <person name="Magalhaes I.L.F."/>
            <person name="Oliveira U."/>
            <person name="Santos F.R."/>
            <person name="Vidigal T.H.D.A."/>
            <person name="Brescovit A.D."/>
            <person name="Santos A.J."/>
        </authorList>
    </citation>
    <scope>NUCLEOTIDE SEQUENCE</scope>
    <source>
        <tissue evidence="1">Shoot tissue taken approximately 20 cm above the soil surface</tissue>
    </source>
</reference>
<name>A0A0A8YRB6_ARUDO</name>
<accession>A0A0A8YRB6</accession>
<reference evidence="1" key="2">
    <citation type="journal article" date="2015" name="Data Brief">
        <title>Shoot transcriptome of the giant reed, Arundo donax.</title>
        <authorList>
            <person name="Barrero R.A."/>
            <person name="Guerrero F.D."/>
            <person name="Moolhuijzen P."/>
            <person name="Goolsby J.A."/>
            <person name="Tidwell J."/>
            <person name="Bellgard S.E."/>
            <person name="Bellgard M.I."/>
        </authorList>
    </citation>
    <scope>NUCLEOTIDE SEQUENCE</scope>
    <source>
        <tissue evidence="1">Shoot tissue taken approximately 20 cm above the soil surface</tissue>
    </source>
</reference>
<sequence>MCLLCHLSESAARVYDLRLAIIGCQIKMR</sequence>
<dbReference type="AlphaFoldDB" id="A0A0A8YRB6"/>
<proteinExistence type="predicted"/>
<dbReference type="EMBL" id="GBRH01270485">
    <property type="protein sequence ID" value="JAD27410.1"/>
    <property type="molecule type" value="Transcribed_RNA"/>
</dbReference>